<dbReference type="HOGENOM" id="CLU_354411_0_0_0"/>
<dbReference type="Proteomes" id="UP000001520">
    <property type="component" value="Chromosome"/>
</dbReference>
<dbReference type="KEGG" id="ddf:DEFDS_0757"/>
<protein>
    <submittedName>
        <fullName evidence="1">Uncharacterized protein</fullName>
    </submittedName>
</protein>
<dbReference type="OrthoDB" id="9761903at2"/>
<evidence type="ECO:0000313" key="2">
    <source>
        <dbReference type="Proteomes" id="UP000001520"/>
    </source>
</evidence>
<accession>D3PCB2</accession>
<keyword evidence="2" id="KW-1185">Reference proteome</keyword>
<name>D3PCB2_DEFDS</name>
<dbReference type="STRING" id="639282.DEFDS_0757"/>
<reference evidence="1 2" key="1">
    <citation type="journal article" date="2010" name="DNA Res.">
        <title>Bacterial lifestyle in a deep-sea hydrothermal vent chimney revealed by the genome sequence of the thermophilic bacterium Deferribacter desulfuricans SSM1.</title>
        <authorList>
            <person name="Takaki Y."/>
            <person name="Shimamura S."/>
            <person name="Nakagawa S."/>
            <person name="Fukuhara Y."/>
            <person name="Horikawa H."/>
            <person name="Ankai A."/>
            <person name="Harada T."/>
            <person name="Hosoyama A."/>
            <person name="Oguchi A."/>
            <person name="Fukui S."/>
            <person name="Fujita N."/>
            <person name="Takami H."/>
            <person name="Takai K."/>
        </authorList>
    </citation>
    <scope>NUCLEOTIDE SEQUENCE [LARGE SCALE GENOMIC DNA]</scope>
    <source>
        <strain evidence="2">DSM 14783 / JCM 11476 / NBRC 101012 / SSM1</strain>
    </source>
</reference>
<dbReference type="EMBL" id="AP011529">
    <property type="protein sequence ID" value="BAI80235.1"/>
    <property type="molecule type" value="Genomic_DNA"/>
</dbReference>
<dbReference type="RefSeq" id="WP_013007483.1">
    <property type="nucleotide sequence ID" value="NC_013939.1"/>
</dbReference>
<organism evidence="1 2">
    <name type="scientific">Deferribacter desulfuricans (strain DSM 14783 / JCM 11476 / NBRC 101012 / SSM1)</name>
    <dbReference type="NCBI Taxonomy" id="639282"/>
    <lineage>
        <taxon>Bacteria</taxon>
        <taxon>Pseudomonadati</taxon>
        <taxon>Deferribacterota</taxon>
        <taxon>Deferribacteres</taxon>
        <taxon>Deferribacterales</taxon>
        <taxon>Deferribacteraceae</taxon>
        <taxon>Deferribacter</taxon>
    </lineage>
</organism>
<evidence type="ECO:0000313" key="1">
    <source>
        <dbReference type="EMBL" id="BAI80235.1"/>
    </source>
</evidence>
<dbReference type="eggNOG" id="ENOG5030WDM">
    <property type="taxonomic scope" value="Bacteria"/>
</dbReference>
<sequence>MIYKIVILLTSFILFINVQFVFAGYIYLNTGLETLFKSYSKSEDNESKLYEGGQIDRLFLTTKYKREFLRGRLGDLKFDLNLDKYHMNYFYNEKPSFSVPFSNNNGDNTDKYNKSINGRLNLKFPKKQTEITLEYSEDKLFKTDSDVYFNSLSKIKTDIQELDGVVKSLDDYDKNKMQNYYFYKYGTINLMANYTEYKYYKGLESDTNYLKIDTIKKAGVDIKNKVGFNFEQEIKKFNLGDDDSDKKTYLFGLVDAFGFPTLLKFGDLKFDGYAKHIDENFEGSNFNSKFYQLSTTYEKNQYTLFLSYNYEYNEDKYVNDIDKYNVGTIGLDYDSKDLTYYTEIKYKKGVITSNNLDNNSYSFNNFLAIISSGLNGSGSVIIKNSGTSSVVIDLSGLIVDGNNNFNNVLILPSDQLVISYSEYIKGNAVILSGDGDDLTVYITRDTGYKYRKNEYNIKSGYYLKYFETFKSRLDIDYYFSNYDVIYNPNNRYINEDENRFNLLKLFEIRPYNLIFDKQFEYKHLNENQDKSTNWGVISKDGYFSLNKKFYLISKYNKYNYDKSNDKEYYSFTLNLDLRGSDYNISFYPEKEYEKEFGVYKKYTTTYDLKVRYKKHNLSTYYSKEEKKYNNLSTYSEKEKRVYYIYSGENILFDVKYNENIYEYKLQLFNANLKLVKYRSFPVVRPYAIFEIGFERERDNAIGEYEKDDYVIVKLTYTPTDRLRAIFSFEKQIDRNMDKGYDYECGVNYQTRVFKLALGYRKNITEIDEKRRVEHEVYFELRKNFDFYYGTGS</sequence>
<proteinExistence type="predicted"/>
<gene>
    <name evidence="1" type="ordered locus">DEFDS_0757</name>
</gene>
<dbReference type="AlphaFoldDB" id="D3PCB2"/>